<evidence type="ECO:0000256" key="2">
    <source>
        <dbReference type="ARBA" id="ARBA00012452"/>
    </source>
</evidence>
<dbReference type="InterPro" id="IPR010987">
    <property type="entry name" value="Glutathione-S-Trfase_C-like"/>
</dbReference>
<dbReference type="Pfam" id="PF02798">
    <property type="entry name" value="GST_N"/>
    <property type="match status" value="1"/>
</dbReference>
<evidence type="ECO:0000256" key="1">
    <source>
        <dbReference type="ARBA" id="ARBA00007409"/>
    </source>
</evidence>
<dbReference type="CDD" id="cd03039">
    <property type="entry name" value="GST_N_Sigma_like"/>
    <property type="match status" value="1"/>
</dbReference>
<dbReference type="SUPFAM" id="SSF47616">
    <property type="entry name" value="GST C-terminal domain-like"/>
    <property type="match status" value="1"/>
</dbReference>
<dbReference type="AlphaFoldDB" id="A0A3G2JSR0"/>
<dbReference type="PROSITE" id="PS50404">
    <property type="entry name" value="GST_NTER"/>
    <property type="match status" value="1"/>
</dbReference>
<dbReference type="GO" id="GO:0005212">
    <property type="term" value="F:structural constituent of eye lens"/>
    <property type="evidence" value="ECO:0007669"/>
    <property type="project" value="UniProtKB-KW"/>
</dbReference>
<dbReference type="GO" id="GO:0004364">
    <property type="term" value="F:glutathione transferase activity"/>
    <property type="evidence" value="ECO:0007669"/>
    <property type="project" value="UniProtKB-EC"/>
</dbReference>
<sequence length="203" mass="22729">MSSYKLTYFNGRGRGETTRLIFALAAVQFEDVRINLPDDWPGTAKADSPLGQLPYLTIDGIKIPQSSAFARLVAKRFNLAGSDDLEQAKTDAVVDTVTDLQNAYYSIAFKENSEALVAKFLAEDAISHLEKIEKIVNLYGTEGYSVGSSLKWSDLHLFDVTSNLLALNVNILDKYPRIKAVRRNVESNEKINAYLKTRPETRY</sequence>
<dbReference type="CDD" id="cd03192">
    <property type="entry name" value="GST_C_Sigma_like"/>
    <property type="match status" value="1"/>
</dbReference>
<keyword evidence="3" id="KW-0273">Eye lens protein</keyword>
<dbReference type="InterPro" id="IPR036249">
    <property type="entry name" value="Thioredoxin-like_sf"/>
</dbReference>
<name>A0A3G2JSR0_9BILA</name>
<dbReference type="InterPro" id="IPR050213">
    <property type="entry name" value="GST_superfamily"/>
</dbReference>
<evidence type="ECO:0000259" key="6">
    <source>
        <dbReference type="PROSITE" id="PS50404"/>
    </source>
</evidence>
<dbReference type="EMBL" id="MH189319">
    <property type="protein sequence ID" value="AYN44487.1"/>
    <property type="molecule type" value="mRNA"/>
</dbReference>
<dbReference type="SFLD" id="SFLDG00363">
    <property type="entry name" value="AMPS_(cytGST):_Alpha-__Mu-__Pi"/>
    <property type="match status" value="1"/>
</dbReference>
<dbReference type="GO" id="GO:0006749">
    <property type="term" value="P:glutathione metabolic process"/>
    <property type="evidence" value="ECO:0007669"/>
    <property type="project" value="TreeGrafter"/>
</dbReference>
<protein>
    <recommendedName>
        <fullName evidence="2">glutathione transferase</fullName>
        <ecNumber evidence="2">2.5.1.18</ecNumber>
    </recommendedName>
</protein>
<dbReference type="InterPro" id="IPR040079">
    <property type="entry name" value="Glutathione_S-Trfase"/>
</dbReference>
<evidence type="ECO:0000256" key="5">
    <source>
        <dbReference type="ARBA" id="ARBA00047960"/>
    </source>
</evidence>
<dbReference type="SFLD" id="SFLDG01205">
    <property type="entry name" value="AMPS.1"/>
    <property type="match status" value="1"/>
</dbReference>
<comment type="similarity">
    <text evidence="1">Belongs to the GST superfamily.</text>
</comment>
<dbReference type="PANTHER" id="PTHR11571:SF224">
    <property type="entry name" value="HEMATOPOIETIC PROSTAGLANDIN D SYNTHASE"/>
    <property type="match status" value="1"/>
</dbReference>
<evidence type="ECO:0000256" key="3">
    <source>
        <dbReference type="ARBA" id="ARBA00022613"/>
    </source>
</evidence>
<dbReference type="InterPro" id="IPR004045">
    <property type="entry name" value="Glutathione_S-Trfase_N"/>
</dbReference>
<keyword evidence="4 8" id="KW-0808">Transferase</keyword>
<reference evidence="8" key="1">
    <citation type="journal article" date="2018" name="Comp. Biochem. Physiol. Part D Genomics Proteomics">
        <title>Genome-wide identification of the entire 90 glutathione S-transferase (GST) subfamily genes in four rotifer Brachionus species and transcriptional modulation in response to endocrine disrupting chemicals.</title>
        <authorList>
            <person name="Park J.C."/>
            <person name="Kim D.H."/>
            <person name="Lee M.C."/>
            <person name="Han J."/>
            <person name="Kim H.J."/>
            <person name="Hagiwara A."/>
            <person name="Hwang U.K."/>
            <person name="Park H.G."/>
            <person name="Lee J.S."/>
        </authorList>
    </citation>
    <scope>NUCLEOTIDE SEQUENCE</scope>
</reference>
<reference evidence="8" key="2">
    <citation type="submission" date="2018-04" db="EMBL/GenBank/DDBJ databases">
        <authorList>
            <person name="Lee J.-S."/>
        </authorList>
    </citation>
    <scope>NUCLEOTIDE SEQUENCE</scope>
</reference>
<dbReference type="PROSITE" id="PS50405">
    <property type="entry name" value="GST_CTER"/>
    <property type="match status" value="1"/>
</dbReference>
<comment type="catalytic activity">
    <reaction evidence="5">
        <text>RX + glutathione = an S-substituted glutathione + a halide anion + H(+)</text>
        <dbReference type="Rhea" id="RHEA:16437"/>
        <dbReference type="ChEBI" id="CHEBI:15378"/>
        <dbReference type="ChEBI" id="CHEBI:16042"/>
        <dbReference type="ChEBI" id="CHEBI:17792"/>
        <dbReference type="ChEBI" id="CHEBI:57925"/>
        <dbReference type="ChEBI" id="CHEBI:90779"/>
        <dbReference type="EC" id="2.5.1.18"/>
    </reaction>
</comment>
<dbReference type="InterPro" id="IPR036282">
    <property type="entry name" value="Glutathione-S-Trfase_C_sf"/>
</dbReference>
<proteinExistence type="evidence at transcript level"/>
<evidence type="ECO:0000256" key="4">
    <source>
        <dbReference type="ARBA" id="ARBA00022679"/>
    </source>
</evidence>
<accession>A0A3G2JSR0</accession>
<organism evidence="8">
    <name type="scientific">Brachionus calyciflorus</name>
    <dbReference type="NCBI Taxonomy" id="104777"/>
    <lineage>
        <taxon>Eukaryota</taxon>
        <taxon>Metazoa</taxon>
        <taxon>Spiralia</taxon>
        <taxon>Gnathifera</taxon>
        <taxon>Rotifera</taxon>
        <taxon>Eurotatoria</taxon>
        <taxon>Monogononta</taxon>
        <taxon>Pseudotrocha</taxon>
        <taxon>Ploima</taxon>
        <taxon>Brachionidae</taxon>
        <taxon>Brachionus</taxon>
    </lineage>
</organism>
<evidence type="ECO:0000259" key="7">
    <source>
        <dbReference type="PROSITE" id="PS50405"/>
    </source>
</evidence>
<feature type="domain" description="GST C-terminal" evidence="7">
    <location>
        <begin position="83"/>
        <end position="203"/>
    </location>
</feature>
<feature type="domain" description="GST N-terminal" evidence="6">
    <location>
        <begin position="2"/>
        <end position="81"/>
    </location>
</feature>
<dbReference type="Gene3D" id="3.40.30.10">
    <property type="entry name" value="Glutaredoxin"/>
    <property type="match status" value="1"/>
</dbReference>
<dbReference type="SFLD" id="SFLDS00019">
    <property type="entry name" value="Glutathione_Transferase_(cytos"/>
    <property type="match status" value="1"/>
</dbReference>
<dbReference type="InterPro" id="IPR004046">
    <property type="entry name" value="GST_C"/>
</dbReference>
<dbReference type="EC" id="2.5.1.18" evidence="2"/>
<evidence type="ECO:0000313" key="8">
    <source>
        <dbReference type="EMBL" id="AYN44487.1"/>
    </source>
</evidence>
<dbReference type="Pfam" id="PF14497">
    <property type="entry name" value="GST_C_3"/>
    <property type="match status" value="1"/>
</dbReference>
<dbReference type="SUPFAM" id="SSF52833">
    <property type="entry name" value="Thioredoxin-like"/>
    <property type="match status" value="1"/>
</dbReference>
<dbReference type="PANTHER" id="PTHR11571">
    <property type="entry name" value="GLUTATHIONE S-TRANSFERASE"/>
    <property type="match status" value="1"/>
</dbReference>
<dbReference type="FunFam" id="3.40.30.10:FF:000258">
    <property type="entry name" value="Glutathione S-transferase"/>
    <property type="match status" value="1"/>
</dbReference>
<dbReference type="Gene3D" id="1.20.1050.10">
    <property type="match status" value="1"/>
</dbReference>